<evidence type="ECO:0000256" key="5">
    <source>
        <dbReference type="ARBA" id="ARBA00022729"/>
    </source>
</evidence>
<gene>
    <name evidence="8" type="ORF">M3P05_01725</name>
</gene>
<evidence type="ECO:0000256" key="7">
    <source>
        <dbReference type="ARBA" id="ARBA00023237"/>
    </source>
</evidence>
<evidence type="ECO:0000256" key="1">
    <source>
        <dbReference type="ARBA" id="ARBA00004571"/>
    </source>
</evidence>
<dbReference type="Gene3D" id="2.40.160.60">
    <property type="entry name" value="Outer membrane protein transport protein (OMPP1/FadL/TodX)"/>
    <property type="match status" value="1"/>
</dbReference>
<comment type="similarity">
    <text evidence="2">Belongs to the OmpP1/FadL family.</text>
</comment>
<evidence type="ECO:0000256" key="4">
    <source>
        <dbReference type="ARBA" id="ARBA00022692"/>
    </source>
</evidence>
<dbReference type="SUPFAM" id="SSF56935">
    <property type="entry name" value="Porins"/>
    <property type="match status" value="1"/>
</dbReference>
<sequence>MSKLLKAGILCRNGLMSTLLATGGCFAVLPGISQGAGLSLVDFNSISALGTAGAGRGVNRADASIISSNPAGMSFFSQPQTNIGFIGAFAGGDAKGHYSTITEVKSFPTSDPYFGWKGDYQSCKTPWGDSALCYGESGKSDNFLHPAAIPSIYYAQPLQENLWAGFAVYGAFGGETHYPIDSIFRYQALDSSIKVINLQPTVSWKVNDELSLGAGIWTSFGKIEMSRMLNPWASAVTDAVASINGDGFGLGTNLGLIWNPVEPLTVGLSYHSPTKIKFKGDLKATGVAGLTTVLNQFVTESDDYPVASASAAWISDHKPGTLTEHTRLSLTFPEHIDLSLAWDVDPQWSLLASAIWTRWSRFEKFQIKSEGGRASDIVSASNGAPGGHIVAWVPQDWSDTWTMSFGTLWNYSDRLTLRAGYALDNSPTSNTTRSARIPDNDRQWLTFGAGYRVNEQYSLDLAYGYMMMKPFRIHDANHKVDGSIQGTVEESAPFEDQGHLTARYKKMHAHMLAAQLTVRF</sequence>
<dbReference type="PROSITE" id="PS51257">
    <property type="entry name" value="PROKAR_LIPOPROTEIN"/>
    <property type="match status" value="1"/>
</dbReference>
<keyword evidence="9" id="KW-1185">Reference proteome</keyword>
<evidence type="ECO:0000313" key="9">
    <source>
        <dbReference type="Proteomes" id="UP001203338"/>
    </source>
</evidence>
<keyword evidence="3" id="KW-1134">Transmembrane beta strand</keyword>
<comment type="subcellular location">
    <subcellularLocation>
        <location evidence="1">Cell outer membrane</location>
        <topology evidence="1">Multi-pass membrane protein</topology>
    </subcellularLocation>
</comment>
<proteinExistence type="inferred from homology"/>
<comment type="caution">
    <text evidence="8">The sequence shown here is derived from an EMBL/GenBank/DDBJ whole genome shotgun (WGS) entry which is preliminary data.</text>
</comment>
<protein>
    <submittedName>
        <fullName evidence="8">Outer membrane protein transport protein</fullName>
    </submittedName>
</protein>
<organism evidence="8 9">
    <name type="scientific">Parendozoicomonas callyspongiae</name>
    <dbReference type="NCBI Taxonomy" id="2942213"/>
    <lineage>
        <taxon>Bacteria</taxon>
        <taxon>Pseudomonadati</taxon>
        <taxon>Pseudomonadota</taxon>
        <taxon>Gammaproteobacteria</taxon>
        <taxon>Oceanospirillales</taxon>
        <taxon>Endozoicomonadaceae</taxon>
        <taxon>Parendozoicomonas</taxon>
    </lineage>
</organism>
<reference evidence="8 9" key="1">
    <citation type="submission" date="2022-05" db="EMBL/GenBank/DDBJ databases">
        <authorList>
            <person name="Park J.-S."/>
        </authorList>
    </citation>
    <scope>NUCLEOTIDE SEQUENCE [LARGE SCALE GENOMIC DNA]</scope>
    <source>
        <strain evidence="8 9">2012CJ34-2</strain>
    </source>
</reference>
<evidence type="ECO:0000256" key="3">
    <source>
        <dbReference type="ARBA" id="ARBA00022452"/>
    </source>
</evidence>
<keyword evidence="7" id="KW-0998">Cell outer membrane</keyword>
<name>A0ABT0PD50_9GAMM</name>
<evidence type="ECO:0000256" key="6">
    <source>
        <dbReference type="ARBA" id="ARBA00023136"/>
    </source>
</evidence>
<dbReference type="EMBL" id="JAMFLX010000002">
    <property type="protein sequence ID" value="MCL6268672.1"/>
    <property type="molecule type" value="Genomic_DNA"/>
</dbReference>
<keyword evidence="6" id="KW-0472">Membrane</keyword>
<dbReference type="RefSeq" id="WP_249697509.1">
    <property type="nucleotide sequence ID" value="NZ_JAMFLX010000002.1"/>
</dbReference>
<evidence type="ECO:0000313" key="8">
    <source>
        <dbReference type="EMBL" id="MCL6268672.1"/>
    </source>
</evidence>
<dbReference type="Pfam" id="PF03349">
    <property type="entry name" value="Toluene_X"/>
    <property type="match status" value="1"/>
</dbReference>
<dbReference type="Proteomes" id="UP001203338">
    <property type="component" value="Unassembled WGS sequence"/>
</dbReference>
<dbReference type="PANTHER" id="PTHR35093:SF8">
    <property type="entry name" value="OUTER MEMBRANE PROTEIN NMB0088-RELATED"/>
    <property type="match status" value="1"/>
</dbReference>
<accession>A0ABT0PD50</accession>
<keyword evidence="4" id="KW-0812">Transmembrane</keyword>
<dbReference type="PANTHER" id="PTHR35093">
    <property type="entry name" value="OUTER MEMBRANE PROTEIN NMB0088-RELATED"/>
    <property type="match status" value="1"/>
</dbReference>
<dbReference type="InterPro" id="IPR005017">
    <property type="entry name" value="OMPP1/FadL/TodX"/>
</dbReference>
<keyword evidence="5" id="KW-0732">Signal</keyword>
<evidence type="ECO:0000256" key="2">
    <source>
        <dbReference type="ARBA" id="ARBA00008163"/>
    </source>
</evidence>